<dbReference type="PRINTS" id="PR01438">
    <property type="entry name" value="UNVRSLSTRESS"/>
</dbReference>
<accession>A0AAE0VQ43</accession>
<dbReference type="CDD" id="cd23659">
    <property type="entry name" value="USP_At3g01520-like"/>
    <property type="match status" value="1"/>
</dbReference>
<dbReference type="AlphaFoldDB" id="A0AAE0VQ43"/>
<dbReference type="Gene3D" id="3.40.50.620">
    <property type="entry name" value="HUPs"/>
    <property type="match status" value="1"/>
</dbReference>
<evidence type="ECO:0000313" key="3">
    <source>
        <dbReference type="Proteomes" id="UP001195483"/>
    </source>
</evidence>
<name>A0AAE0VQ43_9BIVA</name>
<dbReference type="PANTHER" id="PTHR46989">
    <property type="entry name" value="USP DOMAIN-CONTAINING PROTEIN"/>
    <property type="match status" value="1"/>
</dbReference>
<proteinExistence type="predicted"/>
<feature type="domain" description="UspA" evidence="1">
    <location>
        <begin position="14"/>
        <end position="162"/>
    </location>
</feature>
<dbReference type="InterPro" id="IPR014729">
    <property type="entry name" value="Rossmann-like_a/b/a_fold"/>
</dbReference>
<organism evidence="2 3">
    <name type="scientific">Potamilus streckersoni</name>
    <dbReference type="NCBI Taxonomy" id="2493646"/>
    <lineage>
        <taxon>Eukaryota</taxon>
        <taxon>Metazoa</taxon>
        <taxon>Spiralia</taxon>
        <taxon>Lophotrochozoa</taxon>
        <taxon>Mollusca</taxon>
        <taxon>Bivalvia</taxon>
        <taxon>Autobranchia</taxon>
        <taxon>Heteroconchia</taxon>
        <taxon>Palaeoheterodonta</taxon>
        <taxon>Unionida</taxon>
        <taxon>Unionoidea</taxon>
        <taxon>Unionidae</taxon>
        <taxon>Ambleminae</taxon>
        <taxon>Lampsilini</taxon>
        <taxon>Potamilus</taxon>
    </lineage>
</organism>
<dbReference type="SUPFAM" id="SSF52402">
    <property type="entry name" value="Adenine nucleotide alpha hydrolases-like"/>
    <property type="match status" value="1"/>
</dbReference>
<sequence length="165" mass="18316">MASSEIHKAAEGERVIVIAVDGSEQARYAYDFYVDNVHKTGDKVYLVHSVEVNEVLHSSQWFNSPYSFDKDILVKLLEEEKEKIRQKLEGYAEWLRASKINGTVKSVHSSSAGEGICKAAEEVGAATIIIGTRGMGTVRRTLLGSVSDYVLHHSHVPVLVCRRKS</sequence>
<dbReference type="Proteomes" id="UP001195483">
    <property type="component" value="Unassembled WGS sequence"/>
</dbReference>
<keyword evidence="3" id="KW-1185">Reference proteome</keyword>
<protein>
    <recommendedName>
        <fullName evidence="1">UspA domain-containing protein</fullName>
    </recommendedName>
</protein>
<gene>
    <name evidence="2" type="ORF">CHS0354_023465</name>
</gene>
<evidence type="ECO:0000313" key="2">
    <source>
        <dbReference type="EMBL" id="KAK3584880.1"/>
    </source>
</evidence>
<evidence type="ECO:0000259" key="1">
    <source>
        <dbReference type="Pfam" id="PF00582"/>
    </source>
</evidence>
<reference evidence="2" key="3">
    <citation type="submission" date="2023-05" db="EMBL/GenBank/DDBJ databases">
        <authorList>
            <person name="Smith C.H."/>
        </authorList>
    </citation>
    <scope>NUCLEOTIDE SEQUENCE</scope>
    <source>
        <strain evidence="2">CHS0354</strain>
        <tissue evidence="2">Mantle</tissue>
    </source>
</reference>
<reference evidence="2" key="1">
    <citation type="journal article" date="2021" name="Genome Biol. Evol.">
        <title>A High-Quality Reference Genome for a Parasitic Bivalve with Doubly Uniparental Inheritance (Bivalvia: Unionida).</title>
        <authorList>
            <person name="Smith C.H."/>
        </authorList>
    </citation>
    <scope>NUCLEOTIDE SEQUENCE</scope>
    <source>
        <strain evidence="2">CHS0354</strain>
    </source>
</reference>
<reference evidence="2" key="2">
    <citation type="journal article" date="2021" name="Genome Biol. Evol.">
        <title>Developing a high-quality reference genome for a parasitic bivalve with doubly uniparental inheritance (Bivalvia: Unionida).</title>
        <authorList>
            <person name="Smith C.H."/>
        </authorList>
    </citation>
    <scope>NUCLEOTIDE SEQUENCE</scope>
    <source>
        <strain evidence="2">CHS0354</strain>
        <tissue evidence="2">Mantle</tissue>
    </source>
</reference>
<dbReference type="EMBL" id="JAEAOA010001415">
    <property type="protein sequence ID" value="KAK3584880.1"/>
    <property type="molecule type" value="Genomic_DNA"/>
</dbReference>
<dbReference type="InterPro" id="IPR006015">
    <property type="entry name" value="Universal_stress_UspA"/>
</dbReference>
<dbReference type="Pfam" id="PF00582">
    <property type="entry name" value="Usp"/>
    <property type="match status" value="1"/>
</dbReference>
<dbReference type="PANTHER" id="PTHR46989:SF3">
    <property type="entry name" value="USPA DOMAIN-CONTAINING PROTEIN"/>
    <property type="match status" value="1"/>
</dbReference>
<comment type="caution">
    <text evidence="2">The sequence shown here is derived from an EMBL/GenBank/DDBJ whole genome shotgun (WGS) entry which is preliminary data.</text>
</comment>
<dbReference type="InterPro" id="IPR006016">
    <property type="entry name" value="UspA"/>
</dbReference>